<dbReference type="Gene3D" id="3.30.420.210">
    <property type="entry name" value="SEP domain"/>
    <property type="match status" value="1"/>
</dbReference>
<dbReference type="InterPro" id="IPR012989">
    <property type="entry name" value="SEP_domain"/>
</dbReference>
<dbReference type="InterPro" id="IPR001012">
    <property type="entry name" value="UBX_dom"/>
</dbReference>
<dbReference type="FunFam" id="3.30.420.210:FF:000003">
    <property type="entry name" value="UBX domain protein 11"/>
    <property type="match status" value="1"/>
</dbReference>
<evidence type="ECO:0000259" key="13">
    <source>
        <dbReference type="PROSITE" id="PS51399"/>
    </source>
</evidence>
<comment type="function">
    <text evidence="5">May be involved in the reorganization of actin cytoskeleton mediated by RND1, RND2 and RND3. Promotes RHOA activation mediated by GNA12 and GNA13.</text>
</comment>
<dbReference type="Pfam" id="PF08059">
    <property type="entry name" value="SEP"/>
    <property type="match status" value="1"/>
</dbReference>
<dbReference type="SUPFAM" id="SSF54236">
    <property type="entry name" value="Ubiquitin-like"/>
    <property type="match status" value="1"/>
</dbReference>
<dbReference type="EMBL" id="VSWD01000007">
    <property type="protein sequence ID" value="KAK3098430.1"/>
    <property type="molecule type" value="Genomic_DNA"/>
</dbReference>
<evidence type="ECO:0000313" key="15">
    <source>
        <dbReference type="Proteomes" id="UP001186944"/>
    </source>
</evidence>
<dbReference type="SUPFAM" id="SSF102848">
    <property type="entry name" value="NSFL1 (p97 ATPase) cofactor p47, SEP domain"/>
    <property type="match status" value="1"/>
</dbReference>
<feature type="domain" description="SEP" evidence="13">
    <location>
        <begin position="169"/>
        <end position="239"/>
    </location>
</feature>
<evidence type="ECO:0000256" key="1">
    <source>
        <dbReference type="ARBA" id="ARBA00004245"/>
    </source>
</evidence>
<dbReference type="Gene3D" id="3.10.20.90">
    <property type="entry name" value="Phosphatidylinositol 3-kinase Catalytic Subunit, Chain A, domain 1"/>
    <property type="match status" value="1"/>
</dbReference>
<feature type="domain" description="Ubiquitin-like" evidence="12">
    <location>
        <begin position="370"/>
        <end position="447"/>
    </location>
</feature>
<keyword evidence="3" id="KW-0175">Coiled coil</keyword>
<evidence type="ECO:0000256" key="5">
    <source>
        <dbReference type="ARBA" id="ARBA00059434"/>
    </source>
</evidence>
<keyword evidence="4" id="KW-0206">Cytoskeleton</keyword>
<evidence type="ECO:0000256" key="9">
    <source>
        <dbReference type="ARBA" id="ARBA00081109"/>
    </source>
</evidence>
<evidence type="ECO:0000256" key="7">
    <source>
        <dbReference type="ARBA" id="ARBA00073759"/>
    </source>
</evidence>
<evidence type="ECO:0000259" key="11">
    <source>
        <dbReference type="PROSITE" id="PS50033"/>
    </source>
</evidence>
<dbReference type="GO" id="GO:0005856">
    <property type="term" value="C:cytoskeleton"/>
    <property type="evidence" value="ECO:0007669"/>
    <property type="project" value="UniProtKB-SubCell"/>
</dbReference>
<dbReference type="PANTHER" id="PTHR23333:SF4">
    <property type="entry name" value="UBX DOMAIN-CONTAINING PROTEIN 11"/>
    <property type="match status" value="1"/>
</dbReference>
<accession>A0AA89C7T1</accession>
<evidence type="ECO:0000256" key="6">
    <source>
        <dbReference type="ARBA" id="ARBA00062345"/>
    </source>
</evidence>
<dbReference type="PANTHER" id="PTHR23333">
    <property type="entry name" value="UBX DOMAIN CONTAINING PROTEIN"/>
    <property type="match status" value="1"/>
</dbReference>
<dbReference type="PROSITE" id="PS50033">
    <property type="entry name" value="UBX"/>
    <property type="match status" value="1"/>
</dbReference>
<name>A0AA89C7T1_PINIB</name>
<evidence type="ECO:0000256" key="8">
    <source>
        <dbReference type="ARBA" id="ARBA00075811"/>
    </source>
</evidence>
<dbReference type="AlphaFoldDB" id="A0AA89C7T1"/>
<evidence type="ECO:0000313" key="14">
    <source>
        <dbReference type="EMBL" id="KAK3098430.1"/>
    </source>
</evidence>
<dbReference type="PROSITE" id="PS51399">
    <property type="entry name" value="SEP"/>
    <property type="match status" value="1"/>
</dbReference>
<dbReference type="PROSITE" id="PS50053">
    <property type="entry name" value="UBIQUITIN_2"/>
    <property type="match status" value="1"/>
</dbReference>
<keyword evidence="2" id="KW-0963">Cytoplasm</keyword>
<feature type="region of interest" description="Disordered" evidence="10">
    <location>
        <begin position="95"/>
        <end position="129"/>
    </location>
</feature>
<evidence type="ECO:0000259" key="12">
    <source>
        <dbReference type="PROSITE" id="PS50053"/>
    </source>
</evidence>
<feature type="region of interest" description="Disordered" evidence="10">
    <location>
        <begin position="1"/>
        <end position="51"/>
    </location>
</feature>
<comment type="caution">
    <text evidence="14">The sequence shown here is derived from an EMBL/GenBank/DDBJ whole genome shotgun (WGS) entry which is preliminary data.</text>
</comment>
<dbReference type="GO" id="GO:0043130">
    <property type="term" value="F:ubiquitin binding"/>
    <property type="evidence" value="ECO:0007669"/>
    <property type="project" value="TreeGrafter"/>
</dbReference>
<keyword evidence="15" id="KW-1185">Reference proteome</keyword>
<reference evidence="14" key="1">
    <citation type="submission" date="2019-08" db="EMBL/GenBank/DDBJ databases">
        <title>The improved chromosome-level genome for the pearl oyster Pinctada fucata martensii using PacBio sequencing and Hi-C.</title>
        <authorList>
            <person name="Zheng Z."/>
        </authorList>
    </citation>
    <scope>NUCLEOTIDE SEQUENCE</scope>
    <source>
        <strain evidence="14">ZZ-2019</strain>
        <tissue evidence="14">Adductor muscle</tissue>
    </source>
</reference>
<evidence type="ECO:0000256" key="2">
    <source>
        <dbReference type="ARBA" id="ARBA00022490"/>
    </source>
</evidence>
<dbReference type="InterPro" id="IPR036241">
    <property type="entry name" value="NSFL1C_SEP_dom_sf"/>
</dbReference>
<dbReference type="Proteomes" id="UP001186944">
    <property type="component" value="Unassembled WGS sequence"/>
</dbReference>
<sequence>MATARLKTHRDPFDGGLPKLSTNRSHVGGNQSPSPRLSHPSGPMGSGPSDHELMTAMMTRIGLLEQKLTTQAKDINDKAFLADYGMIWVGEKSDPKSEVYNDTSSTQSSGSEEEEYWRPATSLSSHNDTPDFTMEFNKVLENIKDLNVLAGEGVSKVQHTTDGARLKMPDAVPLTLYANGIVMYSGPFRPYNDPSTQQCMQDIMDGYFPTELQKRYPDGVPFAISRDVTFKTKRQDLFTGSGQVLGGETKPSRLVEDVKHSGADRYRQSSSKATAIAPANTPEITPENTKIISEIPGRKMTVGQFLDKLPKSVIKGGKVIDIRSSIGDTLSGGQKESTGVTVVETDSVLDMKKRLDEDESIRPLTPRNITTLRIKAETGNHTYILKMKFHETIGDLRKYINMQRGRGPNPYDIMSAYPNKVYSDESATLESCGLTPNAVLHLRHRKR</sequence>
<dbReference type="CDD" id="cd17077">
    <property type="entry name" value="UBX_UBXN11"/>
    <property type="match status" value="1"/>
</dbReference>
<dbReference type="InterPro" id="IPR029071">
    <property type="entry name" value="Ubiquitin-like_domsf"/>
</dbReference>
<evidence type="ECO:0000256" key="10">
    <source>
        <dbReference type="SAM" id="MobiDB-lite"/>
    </source>
</evidence>
<gene>
    <name evidence="14" type="ORF">FSP39_019390</name>
</gene>
<proteinExistence type="predicted"/>
<evidence type="ECO:0000256" key="4">
    <source>
        <dbReference type="ARBA" id="ARBA00023212"/>
    </source>
</evidence>
<dbReference type="Pfam" id="PF00789">
    <property type="entry name" value="UBX"/>
    <property type="match status" value="1"/>
</dbReference>
<dbReference type="GO" id="GO:0043161">
    <property type="term" value="P:proteasome-mediated ubiquitin-dependent protein catabolic process"/>
    <property type="evidence" value="ECO:0007669"/>
    <property type="project" value="TreeGrafter"/>
</dbReference>
<feature type="compositionally biased region" description="Polar residues" evidence="10">
    <location>
        <begin position="20"/>
        <end position="35"/>
    </location>
</feature>
<comment type="subcellular location">
    <subcellularLocation>
        <location evidence="1">Cytoplasm</location>
        <location evidence="1">Cytoskeleton</location>
    </subcellularLocation>
</comment>
<comment type="subunit">
    <text evidence="6">Interacts with GNA12, GNA13, RND1, RND2 and RND3.</text>
</comment>
<dbReference type="InterPro" id="IPR000626">
    <property type="entry name" value="Ubiquitin-like_dom"/>
</dbReference>
<feature type="domain" description="UBX" evidence="11">
    <location>
        <begin position="365"/>
        <end position="442"/>
    </location>
</feature>
<organism evidence="14 15">
    <name type="scientific">Pinctada imbricata</name>
    <name type="common">Atlantic pearl-oyster</name>
    <name type="synonym">Pinctada martensii</name>
    <dbReference type="NCBI Taxonomy" id="66713"/>
    <lineage>
        <taxon>Eukaryota</taxon>
        <taxon>Metazoa</taxon>
        <taxon>Spiralia</taxon>
        <taxon>Lophotrochozoa</taxon>
        <taxon>Mollusca</taxon>
        <taxon>Bivalvia</taxon>
        <taxon>Autobranchia</taxon>
        <taxon>Pteriomorphia</taxon>
        <taxon>Pterioida</taxon>
        <taxon>Pterioidea</taxon>
        <taxon>Pteriidae</taxon>
        <taxon>Pinctada</taxon>
    </lineage>
</organism>
<evidence type="ECO:0000256" key="3">
    <source>
        <dbReference type="ARBA" id="ARBA00023054"/>
    </source>
</evidence>
<protein>
    <recommendedName>
        <fullName evidence="7">UBX domain-containing protein 11</fullName>
    </recommendedName>
    <alternativeName>
        <fullName evidence="9">Socius</fullName>
    </alternativeName>
    <alternativeName>
        <fullName evidence="8">UBX domain-containing protein 5</fullName>
    </alternativeName>
</protein>